<dbReference type="AlphaFoldDB" id="A0A2T5BHJ1"/>
<feature type="domain" description="EAL" evidence="3">
    <location>
        <begin position="759"/>
        <end position="1010"/>
    </location>
</feature>
<dbReference type="CDD" id="cd01948">
    <property type="entry name" value="EAL"/>
    <property type="match status" value="1"/>
</dbReference>
<dbReference type="Gene3D" id="3.20.20.450">
    <property type="entry name" value="EAL domain"/>
    <property type="match status" value="1"/>
</dbReference>
<evidence type="ECO:0000259" key="3">
    <source>
        <dbReference type="PROSITE" id="PS50883"/>
    </source>
</evidence>
<dbReference type="PROSITE" id="PS50839">
    <property type="entry name" value="CHASE"/>
    <property type="match status" value="1"/>
</dbReference>
<dbReference type="Proteomes" id="UP000241247">
    <property type="component" value="Unassembled WGS sequence"/>
</dbReference>
<dbReference type="SUPFAM" id="SSF141868">
    <property type="entry name" value="EAL domain-like"/>
    <property type="match status" value="1"/>
</dbReference>
<dbReference type="PANTHER" id="PTHR44757">
    <property type="entry name" value="DIGUANYLATE CYCLASE DGCP"/>
    <property type="match status" value="1"/>
</dbReference>
<sequence>MADWVRPPLVPAAIAAGVILVAGQAYERQNERLHQSEIQASAATDLGLIGARLEGAINRNAAALRGLANLYAANPQHAAGKFDLVAGRLLDQNPQFRRFAAAPGGLVAQTFPRAGSETSTDSMHDSAFRIASGRNRTVDGPVMLGPAPLPDGSRGFNLVIPVVDTDGGASAFWGYVAGVIDESRLYAAAGLTHSADGRLEGGKKLSVSIRDVSRPGARQEPFLGDPDIFATEPVRLVVEFPGGRWELAAIPIEGWQSPSDDVSQIRLATAAAAFIILLPIFLAGGLVGERQRHIAGMKARETLIRSLSQRLDLALEASKTGIWEVALIDRRREWDRQMYLLHGLGEDEPPSHAMWRAAVHPDDLAEAEEAVEAAIAARSSYWSQYRVVLADGSTRHIRSVGSCLTIDDEVKLTGISWDVTEDVLLNERLKAAKEQSDRQKDALIKITQRLDMALDAYKCGLWEADLDEGLTLWDDRTHQLYGVPNTGERVTHQTWLNAIHPEDRAEAKAKANQCIESGEAYLRKSRVLLPDGTIRHVQSVGKLHVAPDGKRKFVGLAFDITDDVLMTEQLMQKNVELEQAKNRIEHNSLHDPLTGLGNRRKLDQHLEALAATGAAGGTTVGLLHIDLDRFKQINDTLGHAAGDALLVHAANILRDCVKPGDLVARIGGDEFVVVTGSNDPAELTALSQRIIGLMRQPVDYEGHTCRFGVSIGIAVGDGPAIDTRKLLVKADIALYRAKAQGRSRHEFYNAVLEAEVIRNKRIADDILAGIENNEFVPYYQPQISARTLELAGAEVLVRWQHPRDGLLTPDSFINVAEDLNVTATLDRTMLERALIDCSLWATKGIIMPKISVNVSARRLRDETLVESLTGLCILPGQITFELVESIFLDETDDVVLRNIERIKELGIDIEIDDFGTGHTSIVSLLKLRPKRLKIDRQLVEPMLTSQHERALVRSIIEIGRSLGIEVVAEGVETMAHAEMLSALGCDLLQGFAFAPPLSRDEFRSFVLEHRWKAAS</sequence>
<evidence type="ECO:0000256" key="1">
    <source>
        <dbReference type="SAM" id="Phobius"/>
    </source>
</evidence>
<dbReference type="NCBIfam" id="TIGR00229">
    <property type="entry name" value="sensory_box"/>
    <property type="match status" value="2"/>
</dbReference>
<protein>
    <submittedName>
        <fullName evidence="5">Diguanylate cyclase/phosphodiesterase</fullName>
    </submittedName>
</protein>
<dbReference type="InterPro" id="IPR001633">
    <property type="entry name" value="EAL_dom"/>
</dbReference>
<organism evidence="5 6">
    <name type="scientific">Mycoplana dimorpha</name>
    <dbReference type="NCBI Taxonomy" id="28320"/>
    <lineage>
        <taxon>Bacteria</taxon>
        <taxon>Pseudomonadati</taxon>
        <taxon>Pseudomonadota</taxon>
        <taxon>Alphaproteobacteria</taxon>
        <taxon>Hyphomicrobiales</taxon>
        <taxon>Rhizobiaceae</taxon>
        <taxon>Mycoplana</taxon>
    </lineage>
</organism>
<dbReference type="SMART" id="SM00091">
    <property type="entry name" value="PAS"/>
    <property type="match status" value="2"/>
</dbReference>
<dbReference type="Pfam" id="PF00990">
    <property type="entry name" value="GGDEF"/>
    <property type="match status" value="1"/>
</dbReference>
<dbReference type="EMBL" id="PZZZ01000001">
    <property type="protein sequence ID" value="PTM98467.1"/>
    <property type="molecule type" value="Genomic_DNA"/>
</dbReference>
<dbReference type="InterPro" id="IPR035965">
    <property type="entry name" value="PAS-like_dom_sf"/>
</dbReference>
<gene>
    <name evidence="5" type="ORF">C7449_101130</name>
</gene>
<evidence type="ECO:0000259" key="2">
    <source>
        <dbReference type="PROSITE" id="PS50839"/>
    </source>
</evidence>
<comment type="caution">
    <text evidence="5">The sequence shown here is derived from an EMBL/GenBank/DDBJ whole genome shotgun (WGS) entry which is preliminary data.</text>
</comment>
<dbReference type="PROSITE" id="PS50887">
    <property type="entry name" value="GGDEF"/>
    <property type="match status" value="1"/>
</dbReference>
<keyword evidence="1" id="KW-1133">Transmembrane helix</keyword>
<dbReference type="OrthoDB" id="9814202at2"/>
<dbReference type="SUPFAM" id="SSF55785">
    <property type="entry name" value="PYP-like sensor domain (PAS domain)"/>
    <property type="match status" value="2"/>
</dbReference>
<accession>A0A2T5BHJ1</accession>
<evidence type="ECO:0000313" key="6">
    <source>
        <dbReference type="Proteomes" id="UP000241247"/>
    </source>
</evidence>
<dbReference type="Pfam" id="PF08447">
    <property type="entry name" value="PAS_3"/>
    <property type="match status" value="2"/>
</dbReference>
<dbReference type="PROSITE" id="PS50883">
    <property type="entry name" value="EAL"/>
    <property type="match status" value="1"/>
</dbReference>
<dbReference type="CDD" id="cd00130">
    <property type="entry name" value="PAS"/>
    <property type="match status" value="1"/>
</dbReference>
<feature type="transmembrane region" description="Helical" evidence="1">
    <location>
        <begin position="267"/>
        <end position="288"/>
    </location>
</feature>
<keyword evidence="1" id="KW-0472">Membrane</keyword>
<dbReference type="InterPro" id="IPR043128">
    <property type="entry name" value="Rev_trsase/Diguanyl_cyclase"/>
</dbReference>
<dbReference type="Pfam" id="PF00563">
    <property type="entry name" value="EAL"/>
    <property type="match status" value="1"/>
</dbReference>
<feature type="domain" description="CHASE" evidence="2">
    <location>
        <begin position="121"/>
        <end position="248"/>
    </location>
</feature>
<dbReference type="CDD" id="cd01949">
    <property type="entry name" value="GGDEF"/>
    <property type="match status" value="1"/>
</dbReference>
<dbReference type="SUPFAM" id="SSF55073">
    <property type="entry name" value="Nucleotide cyclase"/>
    <property type="match status" value="1"/>
</dbReference>
<dbReference type="Gene3D" id="3.30.450.20">
    <property type="entry name" value="PAS domain"/>
    <property type="match status" value="2"/>
</dbReference>
<dbReference type="SMART" id="SM00052">
    <property type="entry name" value="EAL"/>
    <property type="match status" value="1"/>
</dbReference>
<evidence type="ECO:0000259" key="4">
    <source>
        <dbReference type="PROSITE" id="PS50887"/>
    </source>
</evidence>
<dbReference type="InterPro" id="IPR000014">
    <property type="entry name" value="PAS"/>
</dbReference>
<name>A0A2T5BHJ1_MYCDI</name>
<evidence type="ECO:0000313" key="5">
    <source>
        <dbReference type="EMBL" id="PTM98467.1"/>
    </source>
</evidence>
<dbReference type="InterPro" id="IPR013655">
    <property type="entry name" value="PAS_fold_3"/>
</dbReference>
<reference evidence="5 6" key="1">
    <citation type="submission" date="2018-04" db="EMBL/GenBank/DDBJ databases">
        <title>Genomic Encyclopedia of Type Strains, Phase IV (KMG-IV): sequencing the most valuable type-strain genomes for metagenomic binning, comparative biology and taxonomic classification.</title>
        <authorList>
            <person name="Goeker M."/>
        </authorList>
    </citation>
    <scope>NUCLEOTIDE SEQUENCE [LARGE SCALE GENOMIC DNA]</scope>
    <source>
        <strain evidence="5 6">DSM 7138</strain>
    </source>
</reference>
<dbReference type="SMART" id="SM01079">
    <property type="entry name" value="CHASE"/>
    <property type="match status" value="1"/>
</dbReference>
<dbReference type="NCBIfam" id="TIGR00254">
    <property type="entry name" value="GGDEF"/>
    <property type="match status" value="1"/>
</dbReference>
<dbReference type="SMART" id="SM00267">
    <property type="entry name" value="GGDEF"/>
    <property type="match status" value="1"/>
</dbReference>
<dbReference type="InterPro" id="IPR035919">
    <property type="entry name" value="EAL_sf"/>
</dbReference>
<dbReference type="PANTHER" id="PTHR44757:SF2">
    <property type="entry name" value="BIOFILM ARCHITECTURE MAINTENANCE PROTEIN MBAA"/>
    <property type="match status" value="1"/>
</dbReference>
<dbReference type="InterPro" id="IPR052155">
    <property type="entry name" value="Biofilm_reg_signaling"/>
</dbReference>
<dbReference type="InterPro" id="IPR000160">
    <property type="entry name" value="GGDEF_dom"/>
</dbReference>
<dbReference type="RefSeq" id="WP_108000857.1">
    <property type="nucleotide sequence ID" value="NZ_JBHEEX010000008.1"/>
</dbReference>
<proteinExistence type="predicted"/>
<keyword evidence="1" id="KW-0812">Transmembrane</keyword>
<dbReference type="Gene3D" id="3.30.70.270">
    <property type="match status" value="1"/>
</dbReference>
<dbReference type="InterPro" id="IPR006189">
    <property type="entry name" value="CHASE_dom"/>
</dbReference>
<dbReference type="GO" id="GO:0003824">
    <property type="term" value="F:catalytic activity"/>
    <property type="evidence" value="ECO:0007669"/>
    <property type="project" value="UniProtKB-ARBA"/>
</dbReference>
<dbReference type="InterPro" id="IPR029787">
    <property type="entry name" value="Nucleotide_cyclase"/>
</dbReference>
<feature type="domain" description="GGDEF" evidence="4">
    <location>
        <begin position="618"/>
        <end position="750"/>
    </location>
</feature>
<keyword evidence="6" id="KW-1185">Reference proteome</keyword>